<keyword evidence="3" id="KW-1185">Reference proteome</keyword>
<proteinExistence type="predicted"/>
<feature type="region of interest" description="Disordered" evidence="1">
    <location>
        <begin position="433"/>
        <end position="465"/>
    </location>
</feature>
<feature type="region of interest" description="Disordered" evidence="1">
    <location>
        <begin position="1"/>
        <end position="23"/>
    </location>
</feature>
<feature type="region of interest" description="Disordered" evidence="1">
    <location>
        <begin position="506"/>
        <end position="544"/>
    </location>
</feature>
<evidence type="ECO:0000256" key="1">
    <source>
        <dbReference type="SAM" id="MobiDB-lite"/>
    </source>
</evidence>
<organism evidence="2 3">
    <name type="scientific">Rhodofomes roseus</name>
    <dbReference type="NCBI Taxonomy" id="34475"/>
    <lineage>
        <taxon>Eukaryota</taxon>
        <taxon>Fungi</taxon>
        <taxon>Dikarya</taxon>
        <taxon>Basidiomycota</taxon>
        <taxon>Agaricomycotina</taxon>
        <taxon>Agaricomycetes</taxon>
        <taxon>Polyporales</taxon>
        <taxon>Rhodofomes</taxon>
    </lineage>
</organism>
<dbReference type="EMBL" id="JADCUA010000007">
    <property type="protein sequence ID" value="KAH9838446.1"/>
    <property type="molecule type" value="Genomic_DNA"/>
</dbReference>
<evidence type="ECO:0000313" key="2">
    <source>
        <dbReference type="EMBL" id="KAH9838446.1"/>
    </source>
</evidence>
<dbReference type="GeneID" id="72009475"/>
<sequence length="589" mass="63764">MATVDVPSRIVSDSGRQQPAHEVIDVDSLDDDILVLDVSLPSRRLTGSNAQTNDTRRLSGSSSASAILVESDDEVEVNRVNNAHAQRRLLSPPPRPIHPRYVPPVPPIPRHLAGQGAFPIHLGRREGALPPPVIRPNDRPFAFEAHIRHPAPRDHTPPVDVPPPAPAARSHYQPVMGLGGAMITLNRPHVMEQANGRREAQEQPGWRRYLPPFMNAMWRRNESQPAPRHIPAPNEIYAGGYLFNGPIDDIEDLEILEEIMADQFGGGRLRGPLAAAERPREQHYKASYTHPDQPMPGFTFDFAPPEPPSTSGTTSPIIILDDDDETTAGPSKASGKSSAVEAVATLVCAHCNDPLALSAESAAPADQLARVKLWGLRCGHMLDGKCIQELMKPSAPPPPTLPLPETEDMVHDRKGKGKARAVLHADIAMDIVETDPPTSGKGKTRATAKESVTPRRGKRKAVEISADVSRADTAVPLEDNSIRSRLRPRHPRVPSNIGVPPAHESVAASSVVSPPSPVRPVRAMPRRRGNGPSSATRVRGKGKGKAKPVVEDIFDWVCPVAGCARAHVSVLVDGEWKMDPEKGAISLFI</sequence>
<evidence type="ECO:0000313" key="3">
    <source>
        <dbReference type="Proteomes" id="UP000814176"/>
    </source>
</evidence>
<comment type="caution">
    <text evidence="2">The sequence shown here is derived from an EMBL/GenBank/DDBJ whole genome shotgun (WGS) entry which is preliminary data.</text>
</comment>
<protein>
    <submittedName>
        <fullName evidence="2">Uncharacterized protein</fullName>
    </submittedName>
</protein>
<gene>
    <name evidence="2" type="ORF">C8Q71DRAFT_896338</name>
</gene>
<name>A0ABQ8KK37_9APHY</name>
<dbReference type="Proteomes" id="UP000814176">
    <property type="component" value="Unassembled WGS sequence"/>
</dbReference>
<feature type="compositionally biased region" description="Low complexity" evidence="1">
    <location>
        <begin position="506"/>
        <end position="523"/>
    </location>
</feature>
<reference evidence="2 3" key="1">
    <citation type="journal article" date="2021" name="Environ. Microbiol.">
        <title>Gene family expansions and transcriptome signatures uncover fungal adaptations to wood decay.</title>
        <authorList>
            <person name="Hage H."/>
            <person name="Miyauchi S."/>
            <person name="Viragh M."/>
            <person name="Drula E."/>
            <person name="Min B."/>
            <person name="Chaduli D."/>
            <person name="Navarro D."/>
            <person name="Favel A."/>
            <person name="Norest M."/>
            <person name="Lesage-Meessen L."/>
            <person name="Balint B."/>
            <person name="Merenyi Z."/>
            <person name="de Eugenio L."/>
            <person name="Morin E."/>
            <person name="Martinez A.T."/>
            <person name="Baldrian P."/>
            <person name="Stursova M."/>
            <person name="Martinez M.J."/>
            <person name="Novotny C."/>
            <person name="Magnuson J.K."/>
            <person name="Spatafora J.W."/>
            <person name="Maurice S."/>
            <person name="Pangilinan J."/>
            <person name="Andreopoulos W."/>
            <person name="LaButti K."/>
            <person name="Hundley H."/>
            <person name="Na H."/>
            <person name="Kuo A."/>
            <person name="Barry K."/>
            <person name="Lipzen A."/>
            <person name="Henrissat B."/>
            <person name="Riley R."/>
            <person name="Ahrendt S."/>
            <person name="Nagy L.G."/>
            <person name="Grigoriev I.V."/>
            <person name="Martin F."/>
            <person name="Rosso M.N."/>
        </authorList>
    </citation>
    <scope>NUCLEOTIDE SEQUENCE [LARGE SCALE GENOMIC DNA]</scope>
    <source>
        <strain evidence="2 3">CIRM-BRFM 1785</strain>
    </source>
</reference>
<accession>A0ABQ8KK37</accession>
<dbReference type="RefSeq" id="XP_047780361.1">
    <property type="nucleotide sequence ID" value="XM_047928743.1"/>
</dbReference>